<dbReference type="GeneID" id="85494491"/>
<feature type="domain" description="N-acetyltransferase" evidence="1">
    <location>
        <begin position="23"/>
        <end position="195"/>
    </location>
</feature>
<dbReference type="Pfam" id="PF13302">
    <property type="entry name" value="Acetyltransf_3"/>
    <property type="match status" value="1"/>
</dbReference>
<dbReference type="RefSeq" id="XP_060455886.1">
    <property type="nucleotide sequence ID" value="XM_060599165.1"/>
</dbReference>
<dbReference type="CDD" id="cd04301">
    <property type="entry name" value="NAT_SF"/>
    <property type="match status" value="1"/>
</dbReference>
<organism evidence="2 3">
    <name type="scientific">Cutaneotrichosporon cavernicola</name>
    <dbReference type="NCBI Taxonomy" id="279322"/>
    <lineage>
        <taxon>Eukaryota</taxon>
        <taxon>Fungi</taxon>
        <taxon>Dikarya</taxon>
        <taxon>Basidiomycota</taxon>
        <taxon>Agaricomycotina</taxon>
        <taxon>Tremellomycetes</taxon>
        <taxon>Trichosporonales</taxon>
        <taxon>Trichosporonaceae</taxon>
        <taxon>Cutaneotrichosporon</taxon>
    </lineage>
</organism>
<evidence type="ECO:0000259" key="1">
    <source>
        <dbReference type="PROSITE" id="PS51186"/>
    </source>
</evidence>
<dbReference type="EMBL" id="AP028214">
    <property type="protein sequence ID" value="BEI90621.1"/>
    <property type="molecule type" value="Genomic_DNA"/>
</dbReference>
<dbReference type="GO" id="GO:0016747">
    <property type="term" value="F:acyltransferase activity, transferring groups other than amino-acyl groups"/>
    <property type="evidence" value="ECO:0007669"/>
    <property type="project" value="InterPro"/>
</dbReference>
<name>A0AA48L111_9TREE</name>
<reference evidence="2" key="1">
    <citation type="journal article" date="2023" name="BMC Genomics">
        <title>Chromosome-level genome assemblies of Cutaneotrichosporon spp. (Trichosporonales, Basidiomycota) reveal imbalanced evolution between nucleotide sequences and chromosome synteny.</title>
        <authorList>
            <person name="Kobayashi Y."/>
            <person name="Kayamori A."/>
            <person name="Aoki K."/>
            <person name="Shiwa Y."/>
            <person name="Matsutani M."/>
            <person name="Fujita N."/>
            <person name="Sugita T."/>
            <person name="Iwasaki W."/>
            <person name="Tanaka N."/>
            <person name="Takashima M."/>
        </authorList>
    </citation>
    <scope>NUCLEOTIDE SEQUENCE</scope>
    <source>
        <strain evidence="2">HIS019</strain>
    </source>
</reference>
<gene>
    <name evidence="2" type="ORF">CcaverHIS019_0306910</name>
</gene>
<evidence type="ECO:0000313" key="3">
    <source>
        <dbReference type="Proteomes" id="UP001233271"/>
    </source>
</evidence>
<keyword evidence="3" id="KW-1185">Reference proteome</keyword>
<dbReference type="Gene3D" id="3.40.630.30">
    <property type="match status" value="1"/>
</dbReference>
<dbReference type="PANTHER" id="PTHR43792:SF16">
    <property type="entry name" value="N-ACETYLTRANSFERASE DOMAIN-CONTAINING PROTEIN"/>
    <property type="match status" value="1"/>
</dbReference>
<dbReference type="AlphaFoldDB" id="A0AA48L111"/>
<dbReference type="PANTHER" id="PTHR43792">
    <property type="entry name" value="GNAT FAMILY, PUTATIVE (AFU_ORTHOLOGUE AFUA_3G00765)-RELATED-RELATED"/>
    <property type="match status" value="1"/>
</dbReference>
<dbReference type="InterPro" id="IPR051531">
    <property type="entry name" value="N-acetyltransferase"/>
</dbReference>
<dbReference type="KEGG" id="ccac:CcaHIS019_0306910"/>
<dbReference type="InterPro" id="IPR016181">
    <property type="entry name" value="Acyl_CoA_acyltransferase"/>
</dbReference>
<dbReference type="Proteomes" id="UP001233271">
    <property type="component" value="Chromosome 3"/>
</dbReference>
<dbReference type="SUPFAM" id="SSF55729">
    <property type="entry name" value="Acyl-CoA N-acyltransferases (Nat)"/>
    <property type="match status" value="1"/>
</dbReference>
<dbReference type="PROSITE" id="PS51186">
    <property type="entry name" value="GNAT"/>
    <property type="match status" value="1"/>
</dbReference>
<dbReference type="InterPro" id="IPR000182">
    <property type="entry name" value="GNAT_dom"/>
</dbReference>
<proteinExistence type="predicted"/>
<sequence>MTTTQIHWANDEPYLTVPSHPHITITPYKDNPADLAALVRIANDPRVGKWSFGRPYPFSLADARKRVDDNVTQAEAVAELRAGRKVGVNPFTVVRWDGAYVGDLVLFKKEEWEVAYALDPEVHGRGVGTAVIRTVLEWAVAELGVRSVEATANPASTRMLEKLDFERVEVKMLAWPEHNGGGEREVAVYRKQLAAPQ</sequence>
<evidence type="ECO:0000313" key="2">
    <source>
        <dbReference type="EMBL" id="BEI90621.1"/>
    </source>
</evidence>
<protein>
    <recommendedName>
        <fullName evidence="1">N-acetyltransferase domain-containing protein</fullName>
    </recommendedName>
</protein>
<accession>A0AA48L111</accession>